<keyword evidence="2 6" id="KW-0500">Molybdenum</keyword>
<dbReference type="GO" id="GO:0015689">
    <property type="term" value="P:molybdate ion transport"/>
    <property type="evidence" value="ECO:0007669"/>
    <property type="project" value="InterPro"/>
</dbReference>
<dbReference type="PANTHER" id="PTHR30632:SF17">
    <property type="entry name" value="MOLYBDATE-BINDING PROTEIN MODA"/>
    <property type="match status" value="1"/>
</dbReference>
<accession>A0A5A9GWC3</accession>
<dbReference type="SUPFAM" id="SSF53850">
    <property type="entry name" value="Periplasmic binding protein-like II"/>
    <property type="match status" value="1"/>
</dbReference>
<dbReference type="GO" id="GO:1901359">
    <property type="term" value="F:tungstate binding"/>
    <property type="evidence" value="ECO:0007669"/>
    <property type="project" value="UniProtKB-ARBA"/>
</dbReference>
<dbReference type="AlphaFoldDB" id="A0A5A9GWC3"/>
<evidence type="ECO:0000256" key="3">
    <source>
        <dbReference type="ARBA" id="ARBA00022723"/>
    </source>
</evidence>
<evidence type="ECO:0000256" key="6">
    <source>
        <dbReference type="PIRSR" id="PIRSR004846-1"/>
    </source>
</evidence>
<dbReference type="CDD" id="cd13536">
    <property type="entry name" value="PBP2_EcModA"/>
    <property type="match status" value="1"/>
</dbReference>
<comment type="similarity">
    <text evidence="1">Belongs to the bacterial solute-binding protein ModA family.</text>
</comment>
<evidence type="ECO:0000313" key="8">
    <source>
        <dbReference type="Proteomes" id="UP000324927"/>
    </source>
</evidence>
<comment type="subunit">
    <text evidence="5">The complex is composed of two ATP-binding proteins (ModC), two transmembrane proteins (ModB) and a solute-binding protein (ModA).</text>
</comment>
<dbReference type="InterPro" id="IPR050682">
    <property type="entry name" value="ModA/WtpA"/>
</dbReference>
<evidence type="ECO:0000256" key="4">
    <source>
        <dbReference type="ARBA" id="ARBA00022729"/>
    </source>
</evidence>
<evidence type="ECO:0000256" key="2">
    <source>
        <dbReference type="ARBA" id="ARBA00022505"/>
    </source>
</evidence>
<dbReference type="Pfam" id="PF13531">
    <property type="entry name" value="SBP_bac_11"/>
    <property type="match status" value="1"/>
</dbReference>
<reference evidence="7 8" key="1">
    <citation type="submission" date="2019-08" db="EMBL/GenBank/DDBJ databases">
        <authorList>
            <person name="Grouzdev D."/>
            <person name="Tikhonova E."/>
            <person name="Kravchenko I."/>
        </authorList>
    </citation>
    <scope>NUCLEOTIDE SEQUENCE [LARGE SCALE GENOMIC DNA]</scope>
    <source>
        <strain evidence="7 8">59b</strain>
    </source>
</reference>
<keyword evidence="3 6" id="KW-0479">Metal-binding</keyword>
<organism evidence="7 8">
    <name type="scientific">Azospirillum lipoferum</name>
    <dbReference type="NCBI Taxonomy" id="193"/>
    <lineage>
        <taxon>Bacteria</taxon>
        <taxon>Pseudomonadati</taxon>
        <taxon>Pseudomonadota</taxon>
        <taxon>Alphaproteobacteria</taxon>
        <taxon>Rhodospirillales</taxon>
        <taxon>Azospirillaceae</taxon>
        <taxon>Azospirillum</taxon>
    </lineage>
</organism>
<dbReference type="EMBL" id="VTTN01000001">
    <property type="protein sequence ID" value="KAA0598791.1"/>
    <property type="molecule type" value="Genomic_DNA"/>
</dbReference>
<dbReference type="InterPro" id="IPR005950">
    <property type="entry name" value="ModA"/>
</dbReference>
<dbReference type="GO" id="GO:0030973">
    <property type="term" value="F:molybdate ion binding"/>
    <property type="evidence" value="ECO:0007669"/>
    <property type="project" value="TreeGrafter"/>
</dbReference>
<gene>
    <name evidence="7" type="primary">modA</name>
    <name evidence="7" type="ORF">FZ942_06915</name>
</gene>
<proteinExistence type="inferred from homology"/>
<evidence type="ECO:0000256" key="1">
    <source>
        <dbReference type="ARBA" id="ARBA00009175"/>
    </source>
</evidence>
<evidence type="ECO:0000256" key="5">
    <source>
        <dbReference type="ARBA" id="ARBA00062515"/>
    </source>
</evidence>
<dbReference type="GO" id="GO:0046872">
    <property type="term" value="F:metal ion binding"/>
    <property type="evidence" value="ECO:0007669"/>
    <property type="project" value="UniProtKB-KW"/>
</dbReference>
<dbReference type="PANTHER" id="PTHR30632">
    <property type="entry name" value="MOLYBDATE-BINDING PERIPLASMIC PROTEIN"/>
    <property type="match status" value="1"/>
</dbReference>
<feature type="binding site" evidence="6">
    <location>
        <position position="194"/>
    </location>
    <ligand>
        <name>molybdate</name>
        <dbReference type="ChEBI" id="CHEBI:36264"/>
    </ligand>
</feature>
<dbReference type="GO" id="GO:0030288">
    <property type="term" value="C:outer membrane-bounded periplasmic space"/>
    <property type="evidence" value="ECO:0007669"/>
    <property type="project" value="TreeGrafter"/>
</dbReference>
<comment type="caution">
    <text evidence="7">The sequence shown here is derived from an EMBL/GenBank/DDBJ whole genome shotgun (WGS) entry which is preliminary data.</text>
</comment>
<name>A0A5A9GWC3_AZOLI</name>
<dbReference type="NCBIfam" id="NF007958">
    <property type="entry name" value="PRK10677.1"/>
    <property type="match status" value="1"/>
</dbReference>
<dbReference type="NCBIfam" id="TIGR01256">
    <property type="entry name" value="modA"/>
    <property type="match status" value="1"/>
</dbReference>
<feature type="binding site" evidence="6">
    <location>
        <position position="82"/>
    </location>
    <ligand>
        <name>molybdate</name>
        <dbReference type="ChEBI" id="CHEBI:36264"/>
    </ligand>
</feature>
<dbReference type="OrthoDB" id="9785015at2"/>
<feature type="binding site" evidence="6">
    <location>
        <position position="212"/>
    </location>
    <ligand>
        <name>molybdate</name>
        <dbReference type="ChEBI" id="CHEBI:36264"/>
    </ligand>
</feature>
<dbReference type="Gene3D" id="3.40.190.10">
    <property type="entry name" value="Periplasmic binding protein-like II"/>
    <property type="match status" value="2"/>
</dbReference>
<keyword evidence="8" id="KW-1185">Reference proteome</keyword>
<keyword evidence="4" id="KW-0732">Signal</keyword>
<protein>
    <submittedName>
        <fullName evidence="7">Molybdate ABC transporter substrate-binding protein</fullName>
    </submittedName>
</protein>
<dbReference type="PIRSF" id="PIRSF004846">
    <property type="entry name" value="ModA"/>
    <property type="match status" value="1"/>
</dbReference>
<evidence type="ECO:0000313" key="7">
    <source>
        <dbReference type="EMBL" id="KAA0598791.1"/>
    </source>
</evidence>
<dbReference type="Proteomes" id="UP000324927">
    <property type="component" value="Unassembled WGS sequence"/>
</dbReference>
<feature type="binding site" evidence="6">
    <location>
        <position position="55"/>
    </location>
    <ligand>
        <name>molybdate</name>
        <dbReference type="ChEBI" id="CHEBI:36264"/>
    </ligand>
</feature>
<dbReference type="FunFam" id="3.40.190.10:FF:000035">
    <property type="entry name" value="Molybdate ABC transporter substrate-binding protein"/>
    <property type="match status" value="1"/>
</dbReference>
<sequence length="279" mass="29078">MKRGTWQEMAMVGMCGVLGRNRFRTVMSAVILGVGLTLAAPAAMAQDVLVLAAASTKNAVDKLASQFKAKTGATVTSSFAASSALAKQIENGAPADIFISADLDWMDYLQQRSLIQTASRVNLLGNELVVVVPKGSTLKPDLSKGGKLADQLGDGRLATGDPSNVPVGKYAKAALEKLGQWTAVEPKLARADSVRAALVLVSRGEVPVGIVYRTDAAVDPGVEVAATFPPDSYPPITYPAALVASSKNAAAAAFLDYMKSPDGMAVWKEFGFVPAPKAP</sequence>